<gene>
    <name evidence="1" type="ORF">GCM10023331_27610</name>
</gene>
<dbReference type="Proteomes" id="UP001500298">
    <property type="component" value="Unassembled WGS sequence"/>
</dbReference>
<dbReference type="EMBL" id="BAABJX010000042">
    <property type="protein sequence ID" value="GAA4841098.1"/>
    <property type="molecule type" value="Genomic_DNA"/>
</dbReference>
<sequence length="273" mass="31379">MKHDKMMKSVRWYLFLVALMMGCFGPTPEKPLYQVDKEHLKDIEGAYLPVNFIDRLKNTKSAYEASDELSHVSELLIIGEVPKEGAFPVDGGWGNFEGINLSFTVNDQERFVTLYDSVMNMWMIVNQQKGAPQITLIDSLDNTRMQRVYTTEEYLNNGEGNNLNVVNYFVNEQVMRGVYETEKGRLIRLYADGRIQGLQDFTNYYVFTTFSGELPPDDVLQVSGPNREAVFVYRFSDEQLYLKEVEIIEDLGSPYGGLKIIETGVEYHLKKVK</sequence>
<organism evidence="1 2">
    <name type="scientific">Algivirga pacifica</name>
    <dbReference type="NCBI Taxonomy" id="1162670"/>
    <lineage>
        <taxon>Bacteria</taxon>
        <taxon>Pseudomonadati</taxon>
        <taxon>Bacteroidota</taxon>
        <taxon>Cytophagia</taxon>
        <taxon>Cytophagales</taxon>
        <taxon>Flammeovirgaceae</taxon>
        <taxon>Algivirga</taxon>
    </lineage>
</organism>
<proteinExistence type="predicted"/>
<dbReference type="RefSeq" id="WP_345372760.1">
    <property type="nucleotide sequence ID" value="NZ_BAABJX010000042.1"/>
</dbReference>
<comment type="caution">
    <text evidence="1">The sequence shown here is derived from an EMBL/GenBank/DDBJ whole genome shotgun (WGS) entry which is preliminary data.</text>
</comment>
<accession>A0ABP9DEU2</accession>
<protein>
    <submittedName>
        <fullName evidence="1">Uncharacterized protein</fullName>
    </submittedName>
</protein>
<keyword evidence="2" id="KW-1185">Reference proteome</keyword>
<evidence type="ECO:0000313" key="2">
    <source>
        <dbReference type="Proteomes" id="UP001500298"/>
    </source>
</evidence>
<evidence type="ECO:0000313" key="1">
    <source>
        <dbReference type="EMBL" id="GAA4841098.1"/>
    </source>
</evidence>
<dbReference type="PROSITE" id="PS51257">
    <property type="entry name" value="PROKAR_LIPOPROTEIN"/>
    <property type="match status" value="1"/>
</dbReference>
<reference evidence="2" key="1">
    <citation type="journal article" date="2019" name="Int. J. Syst. Evol. Microbiol.">
        <title>The Global Catalogue of Microorganisms (GCM) 10K type strain sequencing project: providing services to taxonomists for standard genome sequencing and annotation.</title>
        <authorList>
            <consortium name="The Broad Institute Genomics Platform"/>
            <consortium name="The Broad Institute Genome Sequencing Center for Infectious Disease"/>
            <person name="Wu L."/>
            <person name="Ma J."/>
        </authorList>
    </citation>
    <scope>NUCLEOTIDE SEQUENCE [LARGE SCALE GENOMIC DNA]</scope>
    <source>
        <strain evidence="2">JCM 18326</strain>
    </source>
</reference>
<name>A0ABP9DEU2_9BACT</name>